<evidence type="ECO:0000256" key="3">
    <source>
        <dbReference type="ARBA" id="ARBA00022833"/>
    </source>
</evidence>
<dbReference type="Pfam" id="PF13920">
    <property type="entry name" value="zf-C3HC4_3"/>
    <property type="match status" value="1"/>
</dbReference>
<proteinExistence type="predicted"/>
<evidence type="ECO:0000256" key="1">
    <source>
        <dbReference type="ARBA" id="ARBA00022723"/>
    </source>
</evidence>
<keyword evidence="1" id="KW-0479">Metal-binding</keyword>
<dbReference type="PANTHER" id="PTHR13363:SF5">
    <property type="entry name" value="E3 UBIQUITIN-PROTEIN LIGASE RNF123"/>
    <property type="match status" value="1"/>
</dbReference>
<sequence>MILAPLVGIVLNLLDASSGAECIEHNDVVGVFASMDCPKTVHCGFQYLLDYNSAGSFRGDAYVGKLRQLEKFASILSSQTDSQGLDKMGCGGETDGDDSKCCICYTGEADARFEPCSYISCYGCITWHLLNCRRCFFCNTAVTEVVRIINGQ</sequence>
<dbReference type="GO" id="GO:0008270">
    <property type="term" value="F:zinc ion binding"/>
    <property type="evidence" value="ECO:0007669"/>
    <property type="project" value="UniProtKB-KW"/>
</dbReference>
<dbReference type="SUPFAM" id="SSF57850">
    <property type="entry name" value="RING/U-box"/>
    <property type="match status" value="1"/>
</dbReference>
<evidence type="ECO:0000256" key="4">
    <source>
        <dbReference type="SAM" id="SignalP"/>
    </source>
</evidence>
<feature type="domain" description="E3 ubiquitin-protein ligase RNF123/RKP TPR repeat" evidence="5">
    <location>
        <begin position="1"/>
        <end position="82"/>
    </location>
</feature>
<evidence type="ECO:0000313" key="7">
    <source>
        <dbReference type="Proteomes" id="UP000619265"/>
    </source>
</evidence>
<keyword evidence="2" id="KW-0863">Zinc-finger</keyword>
<dbReference type="AlphaFoldDB" id="A0A833YDU4"/>
<evidence type="ECO:0000256" key="2">
    <source>
        <dbReference type="ARBA" id="ARBA00022771"/>
    </source>
</evidence>
<feature type="chain" id="PRO_5032883189" description="E3 ubiquitin-protein ligase RNF123/RKP TPR repeat domain-containing protein" evidence="4">
    <location>
        <begin position="20"/>
        <end position="152"/>
    </location>
</feature>
<keyword evidence="3" id="KW-0862">Zinc</keyword>
<feature type="signal peptide" evidence="4">
    <location>
        <begin position="1"/>
        <end position="19"/>
    </location>
</feature>
<dbReference type="InterPro" id="IPR045129">
    <property type="entry name" value="RNF123/RKP/RSPRY1"/>
</dbReference>
<protein>
    <recommendedName>
        <fullName evidence="5">E3 ubiquitin-protein ligase RNF123/RKP TPR repeat domain-containing protein</fullName>
    </recommendedName>
</protein>
<dbReference type="PANTHER" id="PTHR13363">
    <property type="entry name" value="RING FINGER AND SRY DOMAIN-CONTAINING"/>
    <property type="match status" value="1"/>
</dbReference>
<dbReference type="Gene3D" id="3.30.40.10">
    <property type="entry name" value="Zinc/RING finger domain, C3HC4 (zinc finger)"/>
    <property type="match status" value="1"/>
</dbReference>
<reference evidence="6" key="2">
    <citation type="submission" date="2020-03" db="EMBL/GenBank/DDBJ databases">
        <title>Walnut 2.0.</title>
        <authorList>
            <person name="Marrano A."/>
            <person name="Britton M."/>
            <person name="Zimin A.V."/>
            <person name="Zaini P.A."/>
            <person name="Workman R."/>
            <person name="Puiu D."/>
            <person name="Bianco L."/>
            <person name="Allen B.J."/>
            <person name="Troggio M."/>
            <person name="Leslie C.A."/>
            <person name="Timp W."/>
            <person name="Dendekar A."/>
            <person name="Salzberg S.L."/>
            <person name="Neale D.B."/>
        </authorList>
    </citation>
    <scope>NUCLEOTIDE SEQUENCE</scope>
    <source>
        <tissue evidence="6">Leaves</tissue>
    </source>
</reference>
<dbReference type="EMBL" id="LIHL02000001">
    <property type="protein sequence ID" value="KAF5480769.1"/>
    <property type="molecule type" value="Genomic_DNA"/>
</dbReference>
<dbReference type="GO" id="GO:0004842">
    <property type="term" value="F:ubiquitin-protein transferase activity"/>
    <property type="evidence" value="ECO:0007669"/>
    <property type="project" value="InterPro"/>
</dbReference>
<dbReference type="InterPro" id="IPR013083">
    <property type="entry name" value="Znf_RING/FYVE/PHD"/>
</dbReference>
<evidence type="ECO:0000259" key="5">
    <source>
        <dbReference type="Pfam" id="PF25576"/>
    </source>
</evidence>
<reference evidence="6" key="1">
    <citation type="submission" date="2015-10" db="EMBL/GenBank/DDBJ databases">
        <authorList>
            <person name="Martinez-Garcia P.J."/>
            <person name="Crepeau M.W."/>
            <person name="Puiu D."/>
            <person name="Gonzalez-Ibeas D."/>
            <person name="Whalen J."/>
            <person name="Stevens K."/>
            <person name="Paul R."/>
            <person name="Butterfield T."/>
            <person name="Britton M."/>
            <person name="Reagan R."/>
            <person name="Chakraborty S."/>
            <person name="Walawage S.L."/>
            <person name="Vasquez-Gross H.A."/>
            <person name="Cardeno C."/>
            <person name="Famula R."/>
            <person name="Pratt K."/>
            <person name="Kuruganti S."/>
            <person name="Aradhya M.K."/>
            <person name="Leslie C.A."/>
            <person name="Dandekar A.M."/>
            <person name="Salzberg S.L."/>
            <person name="Wegrzyn J.L."/>
            <person name="Langley C.H."/>
            <person name="Neale D.B."/>
        </authorList>
    </citation>
    <scope>NUCLEOTIDE SEQUENCE</scope>
    <source>
        <tissue evidence="6">Leaves</tissue>
    </source>
</reference>
<dbReference type="Gramene" id="Jr01_16050_p1">
    <property type="protein sequence ID" value="cds.Jr01_16050_p1"/>
    <property type="gene ID" value="Jr01_16050"/>
</dbReference>
<name>A0A833YDU4_JUGRE</name>
<dbReference type="Proteomes" id="UP000619265">
    <property type="component" value="Unassembled WGS sequence"/>
</dbReference>
<accession>A0A833YDU4</accession>
<keyword evidence="4" id="KW-0732">Signal</keyword>
<comment type="caution">
    <text evidence="6">The sequence shown here is derived from an EMBL/GenBank/DDBJ whole genome shotgun (WGS) entry which is preliminary data.</text>
</comment>
<organism evidence="6 7">
    <name type="scientific">Juglans regia</name>
    <name type="common">English walnut</name>
    <dbReference type="NCBI Taxonomy" id="51240"/>
    <lineage>
        <taxon>Eukaryota</taxon>
        <taxon>Viridiplantae</taxon>
        <taxon>Streptophyta</taxon>
        <taxon>Embryophyta</taxon>
        <taxon>Tracheophyta</taxon>
        <taxon>Spermatophyta</taxon>
        <taxon>Magnoliopsida</taxon>
        <taxon>eudicotyledons</taxon>
        <taxon>Gunneridae</taxon>
        <taxon>Pentapetalae</taxon>
        <taxon>rosids</taxon>
        <taxon>fabids</taxon>
        <taxon>Fagales</taxon>
        <taxon>Juglandaceae</taxon>
        <taxon>Juglans</taxon>
    </lineage>
</organism>
<evidence type="ECO:0000313" key="6">
    <source>
        <dbReference type="EMBL" id="KAF5480769.1"/>
    </source>
</evidence>
<dbReference type="Pfam" id="PF25576">
    <property type="entry name" value="TPR_RNF123"/>
    <property type="match status" value="1"/>
</dbReference>
<dbReference type="InterPro" id="IPR057987">
    <property type="entry name" value="TPR_RNF123/RKP"/>
</dbReference>
<gene>
    <name evidence="6" type="ORF">F2P56_001485</name>
</gene>